<evidence type="ECO:0000313" key="2">
    <source>
        <dbReference type="Proteomes" id="UP001241226"/>
    </source>
</evidence>
<accession>A0ABD7YRZ9</accession>
<gene>
    <name evidence="1" type="ORF">PYE67_14075</name>
</gene>
<dbReference type="Proteomes" id="UP001241226">
    <property type="component" value="Chromosome 2"/>
</dbReference>
<organism evidence="1 2">
    <name type="scientific">Vibrio aestuarianus</name>
    <dbReference type="NCBI Taxonomy" id="28171"/>
    <lineage>
        <taxon>Bacteria</taxon>
        <taxon>Pseudomonadati</taxon>
        <taxon>Pseudomonadota</taxon>
        <taxon>Gammaproteobacteria</taxon>
        <taxon>Vibrionales</taxon>
        <taxon>Vibrionaceae</taxon>
        <taxon>Vibrio</taxon>
    </lineage>
</organism>
<dbReference type="RefSeq" id="WP_261927858.1">
    <property type="nucleotide sequence ID" value="NZ_CALYLG010000378.1"/>
</dbReference>
<proteinExistence type="predicted"/>
<sequence>MGWGNCGKDSKGRAIGYAFNATCDHVGCNAKIDRGLSYACGGMHGETEHGCEGYFCAKHMSNYVDDGDRIVCVCNSCAKELVSSGEWINDDSEGVLVRSES</sequence>
<dbReference type="EMBL" id="CP118712">
    <property type="protein sequence ID" value="WGK87247.1"/>
    <property type="molecule type" value="Genomic_DNA"/>
</dbReference>
<dbReference type="SUPFAM" id="SSF57903">
    <property type="entry name" value="FYVE/PHD zinc finger"/>
    <property type="match status" value="1"/>
</dbReference>
<protein>
    <submittedName>
        <fullName evidence="1">Uncharacterized protein</fullName>
    </submittedName>
</protein>
<evidence type="ECO:0000313" key="1">
    <source>
        <dbReference type="EMBL" id="WGK87247.1"/>
    </source>
</evidence>
<dbReference type="InterPro" id="IPR011011">
    <property type="entry name" value="Znf_FYVE_PHD"/>
</dbReference>
<name>A0ABD7YRZ9_9VIBR</name>
<reference evidence="1 2" key="1">
    <citation type="submission" date="2022-02" db="EMBL/GenBank/DDBJ databases">
        <title>Emergence and expansion in Europe of a Vibrio aestuarianus clonal complex pathogenic for oysters.</title>
        <authorList>
            <person name="Mesnil A."/>
            <person name="Travers M.-A."/>
        </authorList>
    </citation>
    <scope>NUCLEOTIDE SEQUENCE [LARGE SCALE GENOMIC DNA]</scope>
    <source>
        <strain evidence="1 2">U17</strain>
    </source>
</reference>
<dbReference type="AlphaFoldDB" id="A0ABD7YRZ9"/>